<organism evidence="3 4">
    <name type="scientific">Svornostia abyssi</name>
    <dbReference type="NCBI Taxonomy" id="2898438"/>
    <lineage>
        <taxon>Bacteria</taxon>
        <taxon>Bacillati</taxon>
        <taxon>Actinomycetota</taxon>
        <taxon>Thermoleophilia</taxon>
        <taxon>Solirubrobacterales</taxon>
        <taxon>Baekduiaceae</taxon>
        <taxon>Svornostia</taxon>
    </lineage>
</organism>
<accession>A0ABY5PKU0</accession>
<gene>
    <name evidence="3" type="ORF">LRS13_07180</name>
</gene>
<protein>
    <recommendedName>
        <fullName evidence="5">Alpha/beta hydrolase</fullName>
    </recommendedName>
</protein>
<dbReference type="Proteomes" id="UP001058860">
    <property type="component" value="Chromosome"/>
</dbReference>
<name>A0ABY5PKU0_9ACTN</name>
<dbReference type="InterPro" id="IPR029058">
    <property type="entry name" value="AB_hydrolase_fold"/>
</dbReference>
<sequence>MSVSRTLVAAALVCAGLALPATASAERSELPASTPAGPFADVIKSVVTIDAPLPEEVGPVPAACQQLRYLRYRRDGGPADPQQADAVLVIMPGTLAGAGSLEMHALQVVQNAADRGRSVEYWALDRRGNCIEDRTGLDAGLAANDPKIALDYYYRGLQVGGRTFGGIQKTGQLGYVADFDLRQVTEDYRAVITEGLPDPEFRRSRTFCGGHSLGGALTGLLMAWDFDNDPATRDDAGYDLCAGSIALDSSVALTPETAAAGAGAQIAKAIVGQTVRSVRNAVAANIIPRTFDFGVIGPETMLLLEGIGLNAQLNPDTDAAPLVAATPPTPAVDGAMRLLQSRTWQDAVARTPRLRRQHLSGEALLGAFMDDNSQPLSFIKTSIGSYTGGALLPKVFPFTDGPLMFYPVEDAKPYGWAGHLEPQSTARRGDGRLYTTAASEVTDPQDLARVLHGAPLDFLEQYYSTMLTVDSVLAGAGSRDGDFARLRYTDAALGKPRLSVIAGDGLGQAKQPAGVPGVPSVVEVLPGYDHVDVITASPRQSSGQPERSAKATTDFVLDHTGRDPGPTPAADEAAASDPEVAAAVAQLDMR</sequence>
<evidence type="ECO:0008006" key="5">
    <source>
        <dbReference type="Google" id="ProtNLM"/>
    </source>
</evidence>
<evidence type="ECO:0000256" key="1">
    <source>
        <dbReference type="SAM" id="MobiDB-lite"/>
    </source>
</evidence>
<dbReference type="SUPFAM" id="SSF53474">
    <property type="entry name" value="alpha/beta-Hydrolases"/>
    <property type="match status" value="1"/>
</dbReference>
<feature type="chain" id="PRO_5046447174" description="Alpha/beta hydrolase" evidence="2">
    <location>
        <begin position="26"/>
        <end position="590"/>
    </location>
</feature>
<keyword evidence="4" id="KW-1185">Reference proteome</keyword>
<evidence type="ECO:0000256" key="2">
    <source>
        <dbReference type="SAM" id="SignalP"/>
    </source>
</evidence>
<dbReference type="EMBL" id="CP088295">
    <property type="protein sequence ID" value="UUY05296.1"/>
    <property type="molecule type" value="Genomic_DNA"/>
</dbReference>
<keyword evidence="2" id="KW-0732">Signal</keyword>
<evidence type="ECO:0000313" key="3">
    <source>
        <dbReference type="EMBL" id="UUY05296.1"/>
    </source>
</evidence>
<evidence type="ECO:0000313" key="4">
    <source>
        <dbReference type="Proteomes" id="UP001058860"/>
    </source>
</evidence>
<proteinExistence type="predicted"/>
<feature type="region of interest" description="Disordered" evidence="1">
    <location>
        <begin position="536"/>
        <end position="590"/>
    </location>
</feature>
<reference evidence="4" key="1">
    <citation type="submission" date="2021-11" db="EMBL/GenBank/DDBJ databases">
        <title>Cultivation dependent microbiological survey of springs from the worlds oldest radium mine currently devoted to the extraction of radon-saturated water.</title>
        <authorList>
            <person name="Kapinusova G."/>
            <person name="Smrhova T."/>
            <person name="Strejcek M."/>
            <person name="Suman J."/>
            <person name="Jani K."/>
            <person name="Pajer P."/>
            <person name="Uhlik O."/>
        </authorList>
    </citation>
    <scope>NUCLEOTIDE SEQUENCE [LARGE SCALE GENOMIC DNA]</scope>
    <source>
        <strain evidence="4">J379</strain>
    </source>
</reference>
<dbReference type="RefSeq" id="WP_353865756.1">
    <property type="nucleotide sequence ID" value="NZ_CP088295.1"/>
</dbReference>
<feature type="compositionally biased region" description="Low complexity" evidence="1">
    <location>
        <begin position="568"/>
        <end position="590"/>
    </location>
</feature>
<feature type="signal peptide" evidence="2">
    <location>
        <begin position="1"/>
        <end position="25"/>
    </location>
</feature>